<dbReference type="Proteomes" id="UP000838686">
    <property type="component" value="Unassembled WGS sequence"/>
</dbReference>
<evidence type="ECO:0000259" key="2">
    <source>
        <dbReference type="Pfam" id="PF13427"/>
    </source>
</evidence>
<evidence type="ECO:0000256" key="1">
    <source>
        <dbReference type="ARBA" id="ARBA00022679"/>
    </source>
</evidence>
<feature type="domain" description="Adenylyltransferase AadA C-terminal" evidence="2">
    <location>
        <begin position="206"/>
        <end position="274"/>
    </location>
</feature>
<dbReference type="InterPro" id="IPR025184">
    <property type="entry name" value="AadA_C"/>
</dbReference>
<dbReference type="RefSeq" id="WP_236344256.1">
    <property type="nucleotide sequence ID" value="NZ_CAKMMF010000024.1"/>
</dbReference>
<name>A0ABM9CKG3_9BACL</name>
<comment type="caution">
    <text evidence="3">The sequence shown here is derived from an EMBL/GenBank/DDBJ whole genome shotgun (WGS) entry which is preliminary data.</text>
</comment>
<sequence length="290" mass="33185">MLNEKRYDLTCDAPASSEMLPDSRVRSIVNDYIQQVEAAAPGLLAGFYIYGSISMGDYSLELSDIDFVAVTSEELNSEQLAVLAEVHRTVASRARKPNMDGIYVTSGQLGKLPHEIPPFPYYHRNRLHESGYFECNSVTWAELKESGIRIVGLSPSMLEYEVDWNDLLLNMQDNLNSYWRNWMMQSAKLWSVKGMKLLSRGAAEWGVLGISRLYYTFRERAITTKAAAGEYMLEHVDQRWHPIIQEAIHYRRGIPSSYQSINKRRADALAYMLFMMEECNRQAAEALSNK</sequence>
<dbReference type="Pfam" id="PF13427">
    <property type="entry name" value="AadA_C"/>
    <property type="match status" value="1"/>
</dbReference>
<keyword evidence="1" id="KW-0808">Transferase</keyword>
<dbReference type="EMBL" id="CAKMMF010000024">
    <property type="protein sequence ID" value="CAH1215245.1"/>
    <property type="molecule type" value="Genomic_DNA"/>
</dbReference>
<organism evidence="3 4">
    <name type="scientific">Paenibacillus plantiphilus</name>
    <dbReference type="NCBI Taxonomy" id="2905650"/>
    <lineage>
        <taxon>Bacteria</taxon>
        <taxon>Bacillati</taxon>
        <taxon>Bacillota</taxon>
        <taxon>Bacilli</taxon>
        <taxon>Bacillales</taxon>
        <taxon>Paenibacillaceae</taxon>
        <taxon>Paenibacillus</taxon>
    </lineage>
</organism>
<protein>
    <recommendedName>
        <fullName evidence="2">Adenylyltransferase AadA C-terminal domain-containing protein</fullName>
    </recommendedName>
</protein>
<evidence type="ECO:0000313" key="3">
    <source>
        <dbReference type="EMBL" id="CAH1215245.1"/>
    </source>
</evidence>
<accession>A0ABM9CKG3</accession>
<gene>
    <name evidence="3" type="ORF">PAECIP111893_03901</name>
</gene>
<reference evidence="3" key="1">
    <citation type="submission" date="2022-01" db="EMBL/GenBank/DDBJ databases">
        <authorList>
            <person name="Criscuolo A."/>
        </authorList>
    </citation>
    <scope>NUCLEOTIDE SEQUENCE</scope>
    <source>
        <strain evidence="3">CIP111893</strain>
    </source>
</reference>
<dbReference type="InterPro" id="IPR043519">
    <property type="entry name" value="NT_sf"/>
</dbReference>
<evidence type="ECO:0000313" key="4">
    <source>
        <dbReference type="Proteomes" id="UP000838686"/>
    </source>
</evidence>
<proteinExistence type="predicted"/>
<dbReference type="SUPFAM" id="SSF81301">
    <property type="entry name" value="Nucleotidyltransferase"/>
    <property type="match status" value="1"/>
</dbReference>
<keyword evidence="4" id="KW-1185">Reference proteome</keyword>